<evidence type="ECO:0000256" key="3">
    <source>
        <dbReference type="ARBA" id="ARBA00022801"/>
    </source>
</evidence>
<dbReference type="PRINTS" id="PR00412">
    <property type="entry name" value="EPOXHYDRLASE"/>
</dbReference>
<dbReference type="RefSeq" id="WP_198504819.1">
    <property type="nucleotide sequence ID" value="NZ_CP065959.1"/>
</dbReference>
<evidence type="ECO:0000256" key="1">
    <source>
        <dbReference type="ARBA" id="ARBA00010088"/>
    </source>
</evidence>
<dbReference type="SUPFAM" id="SSF53474">
    <property type="entry name" value="alpha/beta-Hydrolases"/>
    <property type="match status" value="1"/>
</dbReference>
<gene>
    <name evidence="6" type="ORF">I8755_37280</name>
</gene>
<dbReference type="Pfam" id="PF06441">
    <property type="entry name" value="EHN"/>
    <property type="match status" value="1"/>
</dbReference>
<feature type="active site" description="Proton acceptor" evidence="4">
    <location>
        <position position="360"/>
    </location>
</feature>
<evidence type="ECO:0000313" key="7">
    <source>
        <dbReference type="Proteomes" id="UP000596130"/>
    </source>
</evidence>
<keyword evidence="3 6" id="KW-0378">Hydrolase</keyword>
<dbReference type="InterPro" id="IPR029058">
    <property type="entry name" value="AB_hydrolase_fold"/>
</dbReference>
<reference evidence="6 7" key="1">
    <citation type="submission" date="2020-12" db="EMBL/GenBank/DDBJ databases">
        <title>Identification and biosynthesis of polyene macrolides produced by Streptomyces alfalfae Men-myco-93-63.</title>
        <authorList>
            <person name="Liu D."/>
            <person name="Li Y."/>
            <person name="Liu L."/>
            <person name="Han X."/>
            <person name="Shen F."/>
        </authorList>
    </citation>
    <scope>NUCLEOTIDE SEQUENCE [LARGE SCALE GENOMIC DNA]</scope>
    <source>
        <strain evidence="6 7">Men-myco-93-63</strain>
    </source>
</reference>
<proteinExistence type="inferred from homology"/>
<dbReference type="InterPro" id="IPR000639">
    <property type="entry name" value="Epox_hydrolase-like"/>
</dbReference>
<dbReference type="EMBL" id="CP065959">
    <property type="protein sequence ID" value="QQC93352.1"/>
    <property type="molecule type" value="Genomic_DNA"/>
</dbReference>
<dbReference type="GO" id="GO:0004301">
    <property type="term" value="F:epoxide hydrolase activity"/>
    <property type="evidence" value="ECO:0007669"/>
    <property type="project" value="TreeGrafter"/>
</dbReference>
<dbReference type="Gene3D" id="3.40.50.1820">
    <property type="entry name" value="alpha/beta hydrolase"/>
    <property type="match status" value="1"/>
</dbReference>
<evidence type="ECO:0000256" key="2">
    <source>
        <dbReference type="ARBA" id="ARBA00022797"/>
    </source>
</evidence>
<feature type="active site" description="Nucleophile" evidence="4">
    <location>
        <position position="180"/>
    </location>
</feature>
<evidence type="ECO:0000256" key="4">
    <source>
        <dbReference type="PIRSR" id="PIRSR001112-1"/>
    </source>
</evidence>
<sequence length="388" mass="43142">MSPHSTAIEPFPVSVDQQDLDRLARRLADTRWPDRETAADQGPRLDRIRALCDHWARDYDWRRCEDEINGIGSYRTVLDGIDVHFLHARSPEPSALPLLLCHGWPGSVLEFRHLVGPLTDPVAHGGRAEDAFHVVIPSMPGFGFSGKPNTTGWGVARVADAWIELMDRLGHRTWVAQGGDWGSAVVEAISRKAPKGFLGMHVNLPLVFPTAEEVEAATPEEQRMLARTQRYENVLSGYAKAQATRPQSIGYSLADSPVGLAAWIYTLFEDVTDSDGDPETVVTRDEILDDIMLYWLPNAGPSSARLYWEARHEPGGASGPNRTPAGFSIFPGEAVQASRRWIERRYPNLLHYGRLDRGGHFAALEQPAALTEEIRTTFRTVRPGRPTT</sequence>
<keyword evidence="2" id="KW-0058">Aromatic hydrocarbons catabolism</keyword>
<evidence type="ECO:0000259" key="5">
    <source>
        <dbReference type="Pfam" id="PF06441"/>
    </source>
</evidence>
<dbReference type="AlphaFoldDB" id="A0A7T4PN50"/>
<comment type="similarity">
    <text evidence="1">Belongs to the peptidase S33 family.</text>
</comment>
<dbReference type="PANTHER" id="PTHR21661">
    <property type="entry name" value="EPOXIDE HYDROLASE 1-RELATED"/>
    <property type="match status" value="1"/>
</dbReference>
<dbReference type="Proteomes" id="UP000596130">
    <property type="component" value="Chromosome"/>
</dbReference>
<dbReference type="InterPro" id="IPR016292">
    <property type="entry name" value="Epoxide_hydrolase"/>
</dbReference>
<protein>
    <submittedName>
        <fullName evidence="6">Alpha/beta fold hydrolase</fullName>
    </submittedName>
</protein>
<feature type="active site" description="Proton donor" evidence="4">
    <location>
        <position position="307"/>
    </location>
</feature>
<dbReference type="InterPro" id="IPR010497">
    <property type="entry name" value="Epoxide_hydro_N"/>
</dbReference>
<evidence type="ECO:0000313" key="6">
    <source>
        <dbReference type="EMBL" id="QQC93352.1"/>
    </source>
</evidence>
<name>A0A7T4PN50_9ACTN</name>
<accession>A0A7T4PN50</accession>
<dbReference type="PIRSF" id="PIRSF001112">
    <property type="entry name" value="Epoxide_hydrolase"/>
    <property type="match status" value="1"/>
</dbReference>
<dbReference type="GO" id="GO:0097176">
    <property type="term" value="P:epoxide metabolic process"/>
    <property type="evidence" value="ECO:0007669"/>
    <property type="project" value="TreeGrafter"/>
</dbReference>
<feature type="domain" description="Epoxide hydrolase N-terminal" evidence="5">
    <location>
        <begin position="8"/>
        <end position="111"/>
    </location>
</feature>
<dbReference type="PANTHER" id="PTHR21661:SF35">
    <property type="entry name" value="EPOXIDE HYDROLASE"/>
    <property type="match status" value="1"/>
</dbReference>
<organism evidence="6 7">
    <name type="scientific">Streptomyces alfalfae</name>
    <dbReference type="NCBI Taxonomy" id="1642299"/>
    <lineage>
        <taxon>Bacteria</taxon>
        <taxon>Bacillati</taxon>
        <taxon>Actinomycetota</taxon>
        <taxon>Actinomycetes</taxon>
        <taxon>Kitasatosporales</taxon>
        <taxon>Streptomycetaceae</taxon>
        <taxon>Streptomyces</taxon>
    </lineage>
</organism>